<dbReference type="Gene3D" id="3.20.20.100">
    <property type="entry name" value="NADP-dependent oxidoreductase domain"/>
    <property type="match status" value="1"/>
</dbReference>
<organism evidence="2 3">
    <name type="scientific">Ideonella livida</name>
    <dbReference type="NCBI Taxonomy" id="2707176"/>
    <lineage>
        <taxon>Bacteria</taxon>
        <taxon>Pseudomonadati</taxon>
        <taxon>Pseudomonadota</taxon>
        <taxon>Betaproteobacteria</taxon>
        <taxon>Burkholderiales</taxon>
        <taxon>Sphaerotilaceae</taxon>
        <taxon>Ideonella</taxon>
    </lineage>
</organism>
<evidence type="ECO:0000313" key="2">
    <source>
        <dbReference type="EMBL" id="NDY92840.1"/>
    </source>
</evidence>
<protein>
    <submittedName>
        <fullName evidence="2">Oxidoreductase</fullName>
    </submittedName>
</protein>
<dbReference type="AlphaFoldDB" id="A0A7C9TKL3"/>
<dbReference type="Proteomes" id="UP000484255">
    <property type="component" value="Unassembled WGS sequence"/>
</dbReference>
<dbReference type="RefSeq" id="WP_163458894.1">
    <property type="nucleotide sequence ID" value="NZ_JAAGOH010000023.1"/>
</dbReference>
<dbReference type="GO" id="GO:0005829">
    <property type="term" value="C:cytosol"/>
    <property type="evidence" value="ECO:0007669"/>
    <property type="project" value="TreeGrafter"/>
</dbReference>
<dbReference type="EMBL" id="JAAGOH010000023">
    <property type="protein sequence ID" value="NDY92840.1"/>
    <property type="molecule type" value="Genomic_DNA"/>
</dbReference>
<evidence type="ECO:0000313" key="3">
    <source>
        <dbReference type="Proteomes" id="UP000484255"/>
    </source>
</evidence>
<dbReference type="SUPFAM" id="SSF51430">
    <property type="entry name" value="NAD(P)-linked oxidoreductase"/>
    <property type="match status" value="1"/>
</dbReference>
<proteinExistence type="predicted"/>
<reference evidence="2 3" key="1">
    <citation type="submission" date="2020-02" db="EMBL/GenBank/DDBJ databases">
        <title>Ideonella bacterium strain TBM-1.</title>
        <authorList>
            <person name="Chen W.-M."/>
        </authorList>
    </citation>
    <scope>NUCLEOTIDE SEQUENCE [LARGE SCALE GENOMIC DNA]</scope>
    <source>
        <strain evidence="2 3">TBM-1</strain>
    </source>
</reference>
<dbReference type="PANTHER" id="PTHR43364">
    <property type="entry name" value="NADH-SPECIFIC METHYLGLYOXAL REDUCTASE-RELATED"/>
    <property type="match status" value="1"/>
</dbReference>
<keyword evidence="3" id="KW-1185">Reference proteome</keyword>
<accession>A0A7C9TKL3</accession>
<evidence type="ECO:0000259" key="1">
    <source>
        <dbReference type="Pfam" id="PF00248"/>
    </source>
</evidence>
<dbReference type="PANTHER" id="PTHR43364:SF1">
    <property type="entry name" value="OXIDOREDUCTASE YDHF"/>
    <property type="match status" value="1"/>
</dbReference>
<sequence>MHDTHLTLKPTPLCPGGPALSPIVAGCWRMAQWGLSPAERLRWIEQCLDLGVSSFDHADIYGGYTVEGLFGEALALAPALRQRLQLVSKCGIKLVSAQRPGHAIKSYDTSAAHVTASVEASLRALRTDHLDLLLIHRPDALMDAAGLADTFSRLQAAGKVRHFGVSNHSPAQLRLLHRRHPLVTNQIELSPLHLAALDDGTLDQCQELGLRPMIWSALGGGRLFTGTDPQALRVRATLEALAHAHGVSPATLAYAWILRHPSRPLPITGSQRIAAVQEAVAALSLQLPAEDWYRLWEASTGHEVA</sequence>
<gene>
    <name evidence="2" type="ORF">G3A44_16735</name>
</gene>
<dbReference type="CDD" id="cd19092">
    <property type="entry name" value="AKR_BsYcsN_EcYdhF-like"/>
    <property type="match status" value="1"/>
</dbReference>
<name>A0A7C9TKL3_9BURK</name>
<dbReference type="InterPro" id="IPR023210">
    <property type="entry name" value="NADP_OxRdtase_dom"/>
</dbReference>
<feature type="domain" description="NADP-dependent oxidoreductase" evidence="1">
    <location>
        <begin position="22"/>
        <end position="295"/>
    </location>
</feature>
<dbReference type="InterPro" id="IPR050523">
    <property type="entry name" value="AKR_Detox_Biosynth"/>
</dbReference>
<dbReference type="InterPro" id="IPR036812">
    <property type="entry name" value="NAD(P)_OxRdtase_dom_sf"/>
</dbReference>
<dbReference type="Pfam" id="PF00248">
    <property type="entry name" value="Aldo_ket_red"/>
    <property type="match status" value="1"/>
</dbReference>
<comment type="caution">
    <text evidence="2">The sequence shown here is derived from an EMBL/GenBank/DDBJ whole genome shotgun (WGS) entry which is preliminary data.</text>
</comment>